<dbReference type="EMBL" id="UYJE01004899">
    <property type="protein sequence ID" value="VDI32353.1"/>
    <property type="molecule type" value="Genomic_DNA"/>
</dbReference>
<comment type="caution">
    <text evidence="2">The sequence shown here is derived from an EMBL/GenBank/DDBJ whole genome shotgun (WGS) entry which is preliminary data.</text>
</comment>
<gene>
    <name evidence="2" type="ORF">MGAL_10B067680</name>
</gene>
<evidence type="ECO:0000256" key="1">
    <source>
        <dbReference type="SAM" id="Phobius"/>
    </source>
</evidence>
<dbReference type="AlphaFoldDB" id="A0A8B6ED37"/>
<dbReference type="Proteomes" id="UP000596742">
    <property type="component" value="Unassembled WGS sequence"/>
</dbReference>
<feature type="transmembrane region" description="Helical" evidence="1">
    <location>
        <begin position="41"/>
        <end position="60"/>
    </location>
</feature>
<organism evidence="2 3">
    <name type="scientific">Mytilus galloprovincialis</name>
    <name type="common">Mediterranean mussel</name>
    <dbReference type="NCBI Taxonomy" id="29158"/>
    <lineage>
        <taxon>Eukaryota</taxon>
        <taxon>Metazoa</taxon>
        <taxon>Spiralia</taxon>
        <taxon>Lophotrochozoa</taxon>
        <taxon>Mollusca</taxon>
        <taxon>Bivalvia</taxon>
        <taxon>Autobranchia</taxon>
        <taxon>Pteriomorphia</taxon>
        <taxon>Mytilida</taxon>
        <taxon>Mytiloidea</taxon>
        <taxon>Mytilidae</taxon>
        <taxon>Mytilinae</taxon>
        <taxon>Mytilus</taxon>
    </lineage>
</organism>
<accession>A0A8B6ED37</accession>
<name>A0A8B6ED37_MYTGA</name>
<proteinExistence type="predicted"/>
<keyword evidence="1" id="KW-0472">Membrane</keyword>
<keyword evidence="1" id="KW-1133">Transmembrane helix</keyword>
<evidence type="ECO:0000313" key="3">
    <source>
        <dbReference type="Proteomes" id="UP000596742"/>
    </source>
</evidence>
<reference evidence="2" key="1">
    <citation type="submission" date="2018-11" db="EMBL/GenBank/DDBJ databases">
        <authorList>
            <person name="Alioto T."/>
            <person name="Alioto T."/>
        </authorList>
    </citation>
    <scope>NUCLEOTIDE SEQUENCE</scope>
</reference>
<keyword evidence="3" id="KW-1185">Reference proteome</keyword>
<sequence>MHGKISVEMRERCVQQKRKQAIGDNLIKIEDRTKSKTRRKVAINLLGLLFLISSVFAGSASQKQYKSGGGGPGIKVKKAGPYNVPKSITLLLYNYEEMQACLAHVLNNIVMKHLIRVKEK</sequence>
<protein>
    <submittedName>
        <fullName evidence="2">Uncharacterized protein</fullName>
    </submittedName>
</protein>
<keyword evidence="1" id="KW-0812">Transmembrane</keyword>
<evidence type="ECO:0000313" key="2">
    <source>
        <dbReference type="EMBL" id="VDI32353.1"/>
    </source>
</evidence>